<dbReference type="EMBL" id="LAZR01010104">
    <property type="protein sequence ID" value="KKM68799.1"/>
    <property type="molecule type" value="Genomic_DNA"/>
</dbReference>
<dbReference type="InterPro" id="IPR008713">
    <property type="entry name" value="Phage_lambda_NinG"/>
</dbReference>
<organism evidence="1">
    <name type="scientific">marine sediment metagenome</name>
    <dbReference type="NCBI Taxonomy" id="412755"/>
    <lineage>
        <taxon>unclassified sequences</taxon>
        <taxon>metagenomes</taxon>
        <taxon>ecological metagenomes</taxon>
    </lineage>
</organism>
<reference evidence="1" key="1">
    <citation type="journal article" date="2015" name="Nature">
        <title>Complex archaea that bridge the gap between prokaryotes and eukaryotes.</title>
        <authorList>
            <person name="Spang A."/>
            <person name="Saw J.H."/>
            <person name="Jorgensen S.L."/>
            <person name="Zaremba-Niedzwiedzka K."/>
            <person name="Martijn J."/>
            <person name="Lind A.E."/>
            <person name="van Eijk R."/>
            <person name="Schleper C."/>
            <person name="Guy L."/>
            <person name="Ettema T.J."/>
        </authorList>
    </citation>
    <scope>NUCLEOTIDE SEQUENCE</scope>
</reference>
<accession>A0A0F9JG53</accession>
<comment type="caution">
    <text evidence="1">The sequence shown here is derived from an EMBL/GenBank/DDBJ whole genome shotgun (WGS) entry which is preliminary data.</text>
</comment>
<proteinExistence type="predicted"/>
<protein>
    <submittedName>
        <fullName evidence="1">Uncharacterized protein</fullName>
    </submittedName>
</protein>
<name>A0A0F9JG53_9ZZZZ</name>
<gene>
    <name evidence="1" type="ORF">LCGC14_1457230</name>
</gene>
<dbReference type="AlphaFoldDB" id="A0A0F9JG53"/>
<sequence length="122" mass="14915">MKIRIDSLDTLCSEYIRKRALSRVHGCERCRRFKESYKQLQCSHYHKRRKQSTRFDEDNCNGFCFGCHQYFEENRDEYTVWMKQQLGVKFDMLEGRMRQIGKPDRKAIALYYKEQIKILEEV</sequence>
<evidence type="ECO:0000313" key="1">
    <source>
        <dbReference type="EMBL" id="KKM68799.1"/>
    </source>
</evidence>
<dbReference type="Pfam" id="PF05766">
    <property type="entry name" value="NinG"/>
    <property type="match status" value="1"/>
</dbReference>